<sequence length="277" mass="30440">MPAITRSELDTPWRREYGDPGRAGERIAAVYRVFESLDALVTVVEEARGVPMTANCVVPRGDVLDLLDDLREAVPGELDDAQDVLDRRDEIVGEAEREAEETRTAASTEAEEMLAEARAEAERLVAEAREEAERTLADARHEADTMIADGRQEYEELTERARHDADRLAEAGRTTHDRYVADGQAEQARLVAGTEVVRAAHTEAARIVDTADGEADRLRRECDGYVDAKLAEFEDTLTKALRTVSRGRSQLWKGGSPNGTPATALHGRTGTGMDLID</sequence>
<dbReference type="EMBL" id="BSFQ01000031">
    <property type="protein sequence ID" value="GLL14407.1"/>
    <property type="molecule type" value="Genomic_DNA"/>
</dbReference>
<evidence type="ECO:0000256" key="2">
    <source>
        <dbReference type="SAM" id="MobiDB-lite"/>
    </source>
</evidence>
<dbReference type="Proteomes" id="UP001143463">
    <property type="component" value="Unassembled WGS sequence"/>
</dbReference>
<dbReference type="PANTHER" id="PTHR38010">
    <property type="entry name" value="SLR0848 PROTEIN"/>
    <property type="match status" value="1"/>
</dbReference>
<organism evidence="3 4">
    <name type="scientific">Pseudonocardia halophobica</name>
    <dbReference type="NCBI Taxonomy" id="29401"/>
    <lineage>
        <taxon>Bacteria</taxon>
        <taxon>Bacillati</taxon>
        <taxon>Actinomycetota</taxon>
        <taxon>Actinomycetes</taxon>
        <taxon>Pseudonocardiales</taxon>
        <taxon>Pseudonocardiaceae</taxon>
        <taxon>Pseudonocardia</taxon>
    </lineage>
</organism>
<protein>
    <recommendedName>
        <fullName evidence="5">Cell division septum initiation protein DivIVA</fullName>
    </recommendedName>
</protein>
<evidence type="ECO:0008006" key="5">
    <source>
        <dbReference type="Google" id="ProtNLM"/>
    </source>
</evidence>
<dbReference type="PANTHER" id="PTHR38010:SF1">
    <property type="entry name" value="SLR0848 PROTEIN"/>
    <property type="match status" value="1"/>
</dbReference>
<name>A0A9W6L7A3_9PSEU</name>
<dbReference type="Gene3D" id="1.20.5.620">
    <property type="entry name" value="F1F0 ATP synthase subunit B, membrane domain"/>
    <property type="match status" value="1"/>
</dbReference>
<reference evidence="3" key="1">
    <citation type="journal article" date="2014" name="Int. J. Syst. Evol. Microbiol.">
        <title>Complete genome sequence of Corynebacterium casei LMG S-19264T (=DSM 44701T), isolated from a smear-ripened cheese.</title>
        <authorList>
            <consortium name="US DOE Joint Genome Institute (JGI-PGF)"/>
            <person name="Walter F."/>
            <person name="Albersmeier A."/>
            <person name="Kalinowski J."/>
            <person name="Ruckert C."/>
        </authorList>
    </citation>
    <scope>NUCLEOTIDE SEQUENCE</scope>
    <source>
        <strain evidence="3">VKM Ac-1069</strain>
    </source>
</reference>
<keyword evidence="4" id="KW-1185">Reference proteome</keyword>
<reference evidence="3" key="2">
    <citation type="submission" date="2023-01" db="EMBL/GenBank/DDBJ databases">
        <authorList>
            <person name="Sun Q."/>
            <person name="Evtushenko L."/>
        </authorList>
    </citation>
    <scope>NUCLEOTIDE SEQUENCE</scope>
    <source>
        <strain evidence="3">VKM Ac-1069</strain>
    </source>
</reference>
<evidence type="ECO:0000313" key="4">
    <source>
        <dbReference type="Proteomes" id="UP001143463"/>
    </source>
</evidence>
<keyword evidence="1" id="KW-0175">Coiled coil</keyword>
<proteinExistence type="predicted"/>
<evidence type="ECO:0000313" key="3">
    <source>
        <dbReference type="EMBL" id="GLL14407.1"/>
    </source>
</evidence>
<dbReference type="AlphaFoldDB" id="A0A9W6L7A3"/>
<comment type="caution">
    <text evidence="3">The sequence shown here is derived from an EMBL/GenBank/DDBJ whole genome shotgun (WGS) entry which is preliminary data.</text>
</comment>
<gene>
    <name evidence="3" type="ORF">GCM10017577_55540</name>
</gene>
<feature type="region of interest" description="Disordered" evidence="2">
    <location>
        <begin position="249"/>
        <end position="277"/>
    </location>
</feature>
<accession>A0A9W6L7A3</accession>
<evidence type="ECO:0000256" key="1">
    <source>
        <dbReference type="SAM" id="Coils"/>
    </source>
</evidence>
<feature type="coiled-coil region" evidence="1">
    <location>
        <begin position="96"/>
        <end position="171"/>
    </location>
</feature>